<evidence type="ECO:0000313" key="2">
    <source>
        <dbReference type="Proteomes" id="UP000531251"/>
    </source>
</evidence>
<protein>
    <submittedName>
        <fullName evidence="1">Uncharacterized protein</fullName>
    </submittedName>
</protein>
<gene>
    <name evidence="1" type="ORF">GGR89_000794</name>
</gene>
<dbReference type="Proteomes" id="UP000531251">
    <property type="component" value="Unassembled WGS sequence"/>
</dbReference>
<evidence type="ECO:0000313" key="1">
    <source>
        <dbReference type="EMBL" id="NJB96494.1"/>
    </source>
</evidence>
<accession>A0A7X5XWA0</accession>
<proteinExistence type="predicted"/>
<dbReference type="AlphaFoldDB" id="A0A7X5XWA0"/>
<comment type="caution">
    <text evidence="1">The sequence shown here is derived from an EMBL/GenBank/DDBJ whole genome shotgun (WGS) entry which is preliminary data.</text>
</comment>
<sequence>MERLRSSIALLLFGLGTLAFLIAIDRPEWFHLRPASGTAAAMSHAASPAPDRNDG</sequence>
<reference evidence="1 2" key="1">
    <citation type="submission" date="2020-03" db="EMBL/GenBank/DDBJ databases">
        <title>Genomic Encyclopedia of Type Strains, Phase IV (KMG-IV): sequencing the most valuable type-strain genomes for metagenomic binning, comparative biology and taxonomic classification.</title>
        <authorList>
            <person name="Goeker M."/>
        </authorList>
    </citation>
    <scope>NUCLEOTIDE SEQUENCE [LARGE SCALE GENOMIC DNA]</scope>
    <source>
        <strain evidence="1 2">DSM 7225</strain>
    </source>
</reference>
<dbReference type="EMBL" id="JAATJB010000002">
    <property type="protein sequence ID" value="NJB96494.1"/>
    <property type="molecule type" value="Genomic_DNA"/>
</dbReference>
<keyword evidence="2" id="KW-1185">Reference proteome</keyword>
<name>A0A7X5XWA0_9SPHN</name>
<organism evidence="1 2">
    <name type="scientific">Sphingomonas trueperi</name>
    <dbReference type="NCBI Taxonomy" id="53317"/>
    <lineage>
        <taxon>Bacteria</taxon>
        <taxon>Pseudomonadati</taxon>
        <taxon>Pseudomonadota</taxon>
        <taxon>Alphaproteobacteria</taxon>
        <taxon>Sphingomonadales</taxon>
        <taxon>Sphingomonadaceae</taxon>
        <taxon>Sphingomonas</taxon>
    </lineage>
</organism>
<dbReference type="RefSeq" id="WP_241217853.1">
    <property type="nucleotide sequence ID" value="NZ_BAAADY010000025.1"/>
</dbReference>